<dbReference type="EMBL" id="AE017283">
    <property type="protein sequence ID" value="AAT82824.1"/>
    <property type="molecule type" value="Genomic_DNA"/>
</dbReference>
<dbReference type="HOGENOM" id="CLU_679456_0_0_11"/>
<evidence type="ECO:0000256" key="4">
    <source>
        <dbReference type="PROSITE-ProRule" id="PRU00464"/>
    </source>
</evidence>
<dbReference type="PANTHER" id="PTHR42997">
    <property type="entry name" value="HIT FAMILY HYDROLASE"/>
    <property type="match status" value="1"/>
</dbReference>
<dbReference type="GO" id="GO:0003824">
    <property type="term" value="F:catalytic activity"/>
    <property type="evidence" value="ECO:0007669"/>
    <property type="project" value="InterPro"/>
</dbReference>
<dbReference type="SUPFAM" id="SSF54197">
    <property type="entry name" value="HIT-like"/>
    <property type="match status" value="1"/>
</dbReference>
<organism evidence="6 7">
    <name type="scientific">Cutibacterium acnes (strain DSM 16379 / KPA171202)</name>
    <name type="common">Propionibacterium acnes</name>
    <dbReference type="NCBI Taxonomy" id="267747"/>
    <lineage>
        <taxon>Bacteria</taxon>
        <taxon>Bacillati</taxon>
        <taxon>Actinomycetota</taxon>
        <taxon>Actinomycetes</taxon>
        <taxon>Propionibacteriales</taxon>
        <taxon>Propionibacteriaceae</taxon>
        <taxon>Cutibacterium</taxon>
    </lineage>
</organism>
<evidence type="ECO:0000313" key="6">
    <source>
        <dbReference type="EMBL" id="AAT82824.1"/>
    </source>
</evidence>
<reference evidence="6 7" key="1">
    <citation type="journal article" date="2004" name="Science">
        <title>The complete genome sequence of Propionibacterium acnes, a commensal of human skin.</title>
        <authorList>
            <person name="Bruggemann H."/>
            <person name="Henne A."/>
            <person name="Hoster F."/>
            <person name="Liesegang H."/>
            <person name="Wiezer A."/>
            <person name="Strittmatter A."/>
            <person name="Hujer S."/>
            <person name="Durre P."/>
            <person name="Gottschalk G."/>
        </authorList>
    </citation>
    <scope>NUCLEOTIDE SEQUENCE [LARGE SCALE GENOMIC DNA]</scope>
    <source>
        <strain evidence="7">DSM 16379 / KPA171202</strain>
    </source>
</reference>
<evidence type="ECO:0000259" key="5">
    <source>
        <dbReference type="PROSITE" id="PS51084"/>
    </source>
</evidence>
<dbReference type="InterPro" id="IPR036265">
    <property type="entry name" value="HIT-like_sf"/>
</dbReference>
<keyword evidence="1" id="KW-0547">Nucleotide-binding</keyword>
<dbReference type="Pfam" id="PF01230">
    <property type="entry name" value="HIT"/>
    <property type="match status" value="1"/>
</dbReference>
<dbReference type="CDD" id="cd01275">
    <property type="entry name" value="FHIT"/>
    <property type="match status" value="1"/>
</dbReference>
<evidence type="ECO:0000256" key="2">
    <source>
        <dbReference type="PIRSR" id="PIRSR639383-1"/>
    </source>
</evidence>
<dbReference type="InterPro" id="IPR052908">
    <property type="entry name" value="AP-4-A_phosphorylase"/>
</dbReference>
<feature type="binding site" evidence="3">
    <location>
        <position position="293"/>
    </location>
    <ligand>
        <name>substrate</name>
    </ligand>
</feature>
<evidence type="ECO:0000256" key="1">
    <source>
        <dbReference type="ARBA" id="ARBA00022741"/>
    </source>
</evidence>
<feature type="active site" description="Tele-AMP-histidine intermediate" evidence="2">
    <location>
        <position position="363"/>
    </location>
</feature>
<dbReference type="AlphaFoldDB" id="Q6A8U2"/>
<proteinExistence type="predicted"/>
<dbReference type="Gene3D" id="3.30.428.10">
    <property type="entry name" value="HIT-like"/>
    <property type="match status" value="1"/>
</dbReference>
<feature type="domain" description="HIT" evidence="5">
    <location>
        <begin position="267"/>
        <end position="376"/>
    </location>
</feature>
<protein>
    <submittedName>
        <fullName evidence="6">HIT family protein</fullName>
    </submittedName>
</protein>
<evidence type="ECO:0000313" key="7">
    <source>
        <dbReference type="Proteomes" id="UP000000603"/>
    </source>
</evidence>
<dbReference type="eggNOG" id="COG0537">
    <property type="taxonomic scope" value="Bacteria"/>
</dbReference>
<dbReference type="EnsemblBacteria" id="AAT82824">
    <property type="protein sequence ID" value="AAT82824"/>
    <property type="gene ID" value="PPA1077"/>
</dbReference>
<feature type="binding site" evidence="3">
    <location>
        <begin position="355"/>
        <end position="358"/>
    </location>
    <ligand>
        <name>substrate</name>
    </ligand>
</feature>
<evidence type="ECO:0000256" key="3">
    <source>
        <dbReference type="PIRSR" id="PIRSR639383-2"/>
    </source>
</evidence>
<dbReference type="KEGG" id="pac:PPA1077"/>
<dbReference type="PROSITE" id="PS51084">
    <property type="entry name" value="HIT_2"/>
    <property type="match status" value="1"/>
</dbReference>
<feature type="binding site" evidence="3">
    <location>
        <position position="365"/>
    </location>
    <ligand>
        <name>substrate</name>
    </ligand>
</feature>
<dbReference type="InterPro" id="IPR011146">
    <property type="entry name" value="HIT-like"/>
</dbReference>
<accession>Q6A8U2</accession>
<feature type="short sequence motif" description="Histidine triad motif" evidence="4">
    <location>
        <begin position="361"/>
        <end position="365"/>
    </location>
</feature>
<dbReference type="GO" id="GO:0000166">
    <property type="term" value="F:nucleotide binding"/>
    <property type="evidence" value="ECO:0007669"/>
    <property type="project" value="UniProtKB-KW"/>
</dbReference>
<dbReference type="InterPro" id="IPR039383">
    <property type="entry name" value="FHIT"/>
</dbReference>
<dbReference type="Proteomes" id="UP000000603">
    <property type="component" value="Chromosome"/>
</dbReference>
<name>Q6A8U2_CUTAK</name>
<gene>
    <name evidence="6" type="ordered locus">PPA1077</name>
</gene>
<sequence length="405" mass="44821">MRTGRSPPTPSTRCAVALVCSWSLIRVVRLSMARRSRCRLGMPSGVPGRCRRFSMTLTSLSGSTWNTRLLTAPISVRSCCTQPSWVVSRGLLVCLPSITPVLSRYGSLRSRCAWCRWLRPLTTTSPGSQRCWVPAGFGSRRTCPRTGLARRSATPLRTRCLSSSSRAVRMPRLVPYPSGCVMALRSMASSWTRQCVSLQLGTVGTATTIRLPRRCAESLMTEDYRLEFAEELVGVPDPFRRFWTPYRMAYISGENKPRGNRPEDGCPFCRAPQRSDEDALIVHRGEHCYVIMNLYPYGPGHMLVCPYRHVAGYVDATQDEVVEMAELTQDAIRTLQEVSRPQGFNVGINQGASGGAGVAAHLHQHVIPRWTGDTNFLPIVAGVRAVPQLLGDGRQMLADAWVGHA</sequence>
<dbReference type="PANTHER" id="PTHR42997:SF1">
    <property type="entry name" value="AP-4-A PHOSPHORYLASE"/>
    <property type="match status" value="1"/>
</dbReference>